<dbReference type="GO" id="GO:0015099">
    <property type="term" value="F:nickel cation transmembrane transporter activity"/>
    <property type="evidence" value="ECO:0007669"/>
    <property type="project" value="UniProtKB-UniRule"/>
</dbReference>
<dbReference type="InterPro" id="IPR011541">
    <property type="entry name" value="Ni/Co_transpt_high_affinity"/>
</dbReference>
<accession>A0A2H1EHR8</accession>
<evidence type="ECO:0000256" key="8">
    <source>
        <dbReference type="RuleBase" id="RU362101"/>
    </source>
</evidence>
<dbReference type="InterPro" id="IPR004688">
    <property type="entry name" value="Ni/Co_transpt"/>
</dbReference>
<feature type="transmembrane region" description="Helical" evidence="8">
    <location>
        <begin position="122"/>
        <end position="142"/>
    </location>
</feature>
<name>A0A2H1EHR8_9ARCH</name>
<feature type="transmembrane region" description="Helical" evidence="8">
    <location>
        <begin position="162"/>
        <end position="183"/>
    </location>
</feature>
<evidence type="ECO:0000256" key="4">
    <source>
        <dbReference type="ARBA" id="ARBA00022596"/>
    </source>
</evidence>
<keyword evidence="3 8" id="KW-0813">Transport</keyword>
<evidence type="ECO:0000256" key="2">
    <source>
        <dbReference type="ARBA" id="ARBA00010892"/>
    </source>
</evidence>
<dbReference type="RefSeq" id="WP_101009844.1">
    <property type="nucleotide sequence ID" value="NZ_FRFC01000003.1"/>
</dbReference>
<dbReference type="EMBL" id="FRFC01000003">
    <property type="protein sequence ID" value="SHO45905.1"/>
    <property type="molecule type" value="Genomic_DNA"/>
</dbReference>
<gene>
    <name evidence="9" type="ORF">NSIN_20819</name>
</gene>
<feature type="transmembrane region" description="Helical" evidence="8">
    <location>
        <begin position="233"/>
        <end position="252"/>
    </location>
</feature>
<dbReference type="PANTHER" id="PTHR31611">
    <property type="entry name" value="HIGH-AFFINITY NICKEL TRANSPORT PROTEIN NIC1"/>
    <property type="match status" value="1"/>
</dbReference>
<evidence type="ECO:0000256" key="6">
    <source>
        <dbReference type="ARBA" id="ARBA00022989"/>
    </source>
</evidence>
<evidence type="ECO:0000256" key="7">
    <source>
        <dbReference type="ARBA" id="ARBA00023136"/>
    </source>
</evidence>
<dbReference type="GO" id="GO:0005886">
    <property type="term" value="C:plasma membrane"/>
    <property type="evidence" value="ECO:0007669"/>
    <property type="project" value="UniProtKB-SubCell"/>
</dbReference>
<dbReference type="OrthoDB" id="11596at2157"/>
<keyword evidence="6 8" id="KW-1133">Transmembrane helix</keyword>
<comment type="subcellular location">
    <subcellularLocation>
        <location evidence="8">Cell membrane</location>
        <topology evidence="8">Multi-pass membrane protein</topology>
    </subcellularLocation>
    <subcellularLocation>
        <location evidence="1">Endomembrane system</location>
        <topology evidence="1">Multi-pass membrane protein</topology>
    </subcellularLocation>
</comment>
<dbReference type="GO" id="GO:0012505">
    <property type="term" value="C:endomembrane system"/>
    <property type="evidence" value="ECO:0007669"/>
    <property type="project" value="UniProtKB-SubCell"/>
</dbReference>
<proteinExistence type="inferred from homology"/>
<evidence type="ECO:0000313" key="9">
    <source>
        <dbReference type="EMBL" id="SHO45905.1"/>
    </source>
</evidence>
<keyword evidence="4" id="KW-0533">Nickel</keyword>
<evidence type="ECO:0000256" key="3">
    <source>
        <dbReference type="ARBA" id="ARBA00022448"/>
    </source>
</evidence>
<dbReference type="Proteomes" id="UP000232412">
    <property type="component" value="Unassembled WGS sequence"/>
</dbReference>
<feature type="transmembrane region" description="Helical" evidence="8">
    <location>
        <begin position="203"/>
        <end position="221"/>
    </location>
</feature>
<evidence type="ECO:0000256" key="1">
    <source>
        <dbReference type="ARBA" id="ARBA00004127"/>
    </source>
</evidence>
<keyword evidence="5 8" id="KW-0812">Transmembrane</keyword>
<dbReference type="AlphaFoldDB" id="A0A2H1EHR8"/>
<dbReference type="PANTHER" id="PTHR31611:SF0">
    <property type="entry name" value="HIGH-AFFINITY NICKEL TRANSPORT PROTEIN NIC1"/>
    <property type="match status" value="1"/>
</dbReference>
<feature type="transmembrane region" description="Helical" evidence="8">
    <location>
        <begin position="80"/>
        <end position="101"/>
    </location>
</feature>
<evidence type="ECO:0000256" key="5">
    <source>
        <dbReference type="ARBA" id="ARBA00022692"/>
    </source>
</evidence>
<sequence length="264" mass="27867">MVEIWPFIAISIPTMIFLGIRHALDVDHITAIDNLVRLHNAVKKSRLVGTGFSIGHMISVLAEMIFIIYVIGSITNSGTISLWGGIIGAIALGAIGVTNIYSMKRWGKSGSSILASKVLGKTGILGPTGSAVVTGLVFGLGFDTATQISAITLSAVSSATAGVQSAFILAGFFAIGMITIDTFDSIILRSAFSKILHTKGFKVMSYALSGTALMIASVVPYEILTNTEILPKMTGPILAIGIVSSSFVYAFVTQRKTVQEKFTE</sequence>
<comment type="similarity">
    <text evidence="2 8">Belongs to the NiCoT transporter (TC 2.A.52) family.</text>
</comment>
<dbReference type="Pfam" id="PF03824">
    <property type="entry name" value="NicO"/>
    <property type="match status" value="2"/>
</dbReference>
<organism evidence="9 10">
    <name type="scientific">Nitrosotalea sinensis</name>
    <dbReference type="NCBI Taxonomy" id="1499975"/>
    <lineage>
        <taxon>Archaea</taxon>
        <taxon>Nitrososphaerota</taxon>
        <taxon>Nitrososphaeria</taxon>
        <taxon>Nitrosotaleales</taxon>
        <taxon>Nitrosotaleaceae</taxon>
        <taxon>Nitrosotalea</taxon>
    </lineage>
</organism>
<keyword evidence="7 8" id="KW-0472">Membrane</keyword>
<protein>
    <recommendedName>
        <fullName evidence="8">Nickel/cobalt efflux system</fullName>
    </recommendedName>
</protein>
<evidence type="ECO:0000313" key="10">
    <source>
        <dbReference type="Proteomes" id="UP000232412"/>
    </source>
</evidence>
<reference evidence="10" key="1">
    <citation type="submission" date="2016-12" db="EMBL/GenBank/DDBJ databases">
        <authorList>
            <person name="Herbold C."/>
        </authorList>
    </citation>
    <scope>NUCLEOTIDE SEQUENCE [LARGE SCALE GENOMIC DNA]</scope>
</reference>
<keyword evidence="10" id="KW-1185">Reference proteome</keyword>
<feature type="transmembrane region" description="Helical" evidence="8">
    <location>
        <begin position="47"/>
        <end position="74"/>
    </location>
</feature>